<dbReference type="AlphaFoldDB" id="A0A2U1CJF7"/>
<reference evidence="2 3" key="1">
    <citation type="submission" date="2018-04" db="EMBL/GenBank/DDBJ databases">
        <title>Genomic Encyclopedia of Type Strains, Phase IV (KMG-IV): sequencing the most valuable type-strain genomes for metagenomic binning, comparative biology and taxonomic classification.</title>
        <authorList>
            <person name="Goeker M."/>
        </authorList>
    </citation>
    <scope>NUCLEOTIDE SEQUENCE [LARGE SCALE GENOMIC DNA]</scope>
    <source>
        <strain evidence="2 3">DSM 10065</strain>
    </source>
</reference>
<gene>
    <name evidence="2" type="ORF">C7440_3284</name>
</gene>
<comment type="similarity">
    <text evidence="1">Belongs to the short-chain dehydrogenases/reductases (SDR) family.</text>
</comment>
<dbReference type="OrthoDB" id="9804774at2"/>
<dbReference type="Proteomes" id="UP000246145">
    <property type="component" value="Unassembled WGS sequence"/>
</dbReference>
<dbReference type="InterPro" id="IPR050259">
    <property type="entry name" value="SDR"/>
</dbReference>
<dbReference type="Gene3D" id="3.40.50.720">
    <property type="entry name" value="NAD(P)-binding Rossmann-like Domain"/>
    <property type="match status" value="1"/>
</dbReference>
<sequence>MDLGIEGRSALVLGGSQGLGLACAKALAEAGVRVAINGRDEQRAGQAAHSLGGQAVAIAGDVSVPAERQRIMQQARQHLGPITILVTNAGGPPPGPVEGHERDAWLKALETNMLAALDFAVMALPDMKSDGFGRIVNVTSFTVREPYANMGLATGVRAGLTGAMSSLAQEVAGLGITVNNILPGLMDTGALVRVYAAQSKREGITQDEAKARMAVSVPMGRLGTAEDFGPVCAFLCSRHAGYMTGQNITVDGGLVRSLL</sequence>
<evidence type="ECO:0000313" key="3">
    <source>
        <dbReference type="Proteomes" id="UP000246145"/>
    </source>
</evidence>
<dbReference type="PRINTS" id="PR00081">
    <property type="entry name" value="GDHRDH"/>
</dbReference>
<dbReference type="Pfam" id="PF13561">
    <property type="entry name" value="adh_short_C2"/>
    <property type="match status" value="1"/>
</dbReference>
<proteinExistence type="inferred from homology"/>
<keyword evidence="3" id="KW-1185">Reference proteome</keyword>
<dbReference type="InterPro" id="IPR002347">
    <property type="entry name" value="SDR_fam"/>
</dbReference>
<dbReference type="EMBL" id="QEKO01000005">
    <property type="protein sequence ID" value="PVY61114.1"/>
    <property type="molecule type" value="Genomic_DNA"/>
</dbReference>
<dbReference type="RefSeq" id="WP_116519252.1">
    <property type="nucleotide sequence ID" value="NZ_JACCEX010000005.1"/>
</dbReference>
<organism evidence="2 3">
    <name type="scientific">Pusillimonas noertemannii</name>
    <dbReference type="NCBI Taxonomy" id="305977"/>
    <lineage>
        <taxon>Bacteria</taxon>
        <taxon>Pseudomonadati</taxon>
        <taxon>Pseudomonadota</taxon>
        <taxon>Betaproteobacteria</taxon>
        <taxon>Burkholderiales</taxon>
        <taxon>Alcaligenaceae</taxon>
        <taxon>Pusillimonas</taxon>
    </lineage>
</organism>
<comment type="caution">
    <text evidence="2">The sequence shown here is derived from an EMBL/GenBank/DDBJ whole genome shotgun (WGS) entry which is preliminary data.</text>
</comment>
<dbReference type="STRING" id="1231391.GCA_000308195_02792"/>
<protein>
    <submittedName>
        <fullName evidence="2">3-oxoacyl-[acyl-carrier protein] reductase</fullName>
    </submittedName>
</protein>
<dbReference type="FunFam" id="3.40.50.720:FF:000084">
    <property type="entry name" value="Short-chain dehydrogenase reductase"/>
    <property type="match status" value="1"/>
</dbReference>
<dbReference type="InterPro" id="IPR036291">
    <property type="entry name" value="NAD(P)-bd_dom_sf"/>
</dbReference>
<name>A0A2U1CJF7_9BURK</name>
<dbReference type="PANTHER" id="PTHR42879">
    <property type="entry name" value="3-OXOACYL-(ACYL-CARRIER-PROTEIN) REDUCTASE"/>
    <property type="match status" value="1"/>
</dbReference>
<dbReference type="SUPFAM" id="SSF51735">
    <property type="entry name" value="NAD(P)-binding Rossmann-fold domains"/>
    <property type="match status" value="1"/>
</dbReference>
<evidence type="ECO:0000313" key="2">
    <source>
        <dbReference type="EMBL" id="PVY61114.1"/>
    </source>
</evidence>
<evidence type="ECO:0000256" key="1">
    <source>
        <dbReference type="ARBA" id="ARBA00006484"/>
    </source>
</evidence>
<accession>A0A2U1CJF7</accession>
<dbReference type="PANTHER" id="PTHR42879:SF6">
    <property type="entry name" value="NADPH-DEPENDENT REDUCTASE BACG"/>
    <property type="match status" value="1"/>
</dbReference>